<dbReference type="CDD" id="cd01335">
    <property type="entry name" value="Radical_SAM"/>
    <property type="match status" value="1"/>
</dbReference>
<dbReference type="Pfam" id="PF04055">
    <property type="entry name" value="Radical_SAM"/>
    <property type="match status" value="1"/>
</dbReference>
<evidence type="ECO:0000256" key="3">
    <source>
        <dbReference type="ARBA" id="ARBA00022691"/>
    </source>
</evidence>
<evidence type="ECO:0000256" key="6">
    <source>
        <dbReference type="ARBA" id="ARBA00023014"/>
    </source>
</evidence>
<feature type="domain" description="Radical SAM core" evidence="7">
    <location>
        <begin position="57"/>
        <end position="289"/>
    </location>
</feature>
<keyword evidence="2" id="KW-0004">4Fe-4S</keyword>
<dbReference type="InterPro" id="IPR013785">
    <property type="entry name" value="Aldolase_TIM"/>
</dbReference>
<evidence type="ECO:0000256" key="2">
    <source>
        <dbReference type="ARBA" id="ARBA00022485"/>
    </source>
</evidence>
<keyword evidence="4" id="KW-0479">Metal-binding</keyword>
<evidence type="ECO:0000256" key="5">
    <source>
        <dbReference type="ARBA" id="ARBA00023004"/>
    </source>
</evidence>
<accession>A0A8S5U5J4</accession>
<organism evidence="8">
    <name type="scientific">Podoviridae sp. cthJQ11</name>
    <dbReference type="NCBI Taxonomy" id="2825267"/>
    <lineage>
        <taxon>Viruses</taxon>
        <taxon>Duplodnaviria</taxon>
        <taxon>Heunggongvirae</taxon>
        <taxon>Uroviricota</taxon>
        <taxon>Caudoviricetes</taxon>
    </lineage>
</organism>
<reference evidence="8" key="1">
    <citation type="journal article" date="2021" name="Proc. Natl. Acad. Sci. U.S.A.">
        <title>A Catalog of Tens of Thousands of Viruses from Human Metagenomes Reveals Hidden Associations with Chronic Diseases.</title>
        <authorList>
            <person name="Tisza M.J."/>
            <person name="Buck C.B."/>
        </authorList>
    </citation>
    <scope>NUCLEOTIDE SEQUENCE</scope>
    <source>
        <strain evidence="8">CthJQ11</strain>
    </source>
</reference>
<keyword evidence="6" id="KW-0411">Iron-sulfur</keyword>
<dbReference type="EMBL" id="BK016016">
    <property type="protein sequence ID" value="DAF89730.1"/>
    <property type="molecule type" value="Genomic_DNA"/>
</dbReference>
<dbReference type="GO" id="GO:0046872">
    <property type="term" value="F:metal ion binding"/>
    <property type="evidence" value="ECO:0007669"/>
    <property type="project" value="UniProtKB-KW"/>
</dbReference>
<evidence type="ECO:0000259" key="7">
    <source>
        <dbReference type="PROSITE" id="PS51918"/>
    </source>
</evidence>
<dbReference type="GO" id="GO:0051539">
    <property type="term" value="F:4 iron, 4 sulfur cluster binding"/>
    <property type="evidence" value="ECO:0007669"/>
    <property type="project" value="UniProtKB-KW"/>
</dbReference>
<dbReference type="SFLD" id="SFLDS00029">
    <property type="entry name" value="Radical_SAM"/>
    <property type="match status" value="1"/>
</dbReference>
<evidence type="ECO:0000256" key="1">
    <source>
        <dbReference type="ARBA" id="ARBA00001966"/>
    </source>
</evidence>
<evidence type="ECO:0000313" key="8">
    <source>
        <dbReference type="EMBL" id="DAF89730.1"/>
    </source>
</evidence>
<keyword evidence="3" id="KW-0949">S-adenosyl-L-methionine</keyword>
<comment type="cofactor">
    <cofactor evidence="1">
        <name>[4Fe-4S] cluster</name>
        <dbReference type="ChEBI" id="CHEBI:49883"/>
    </cofactor>
</comment>
<dbReference type="PANTHER" id="PTHR43787">
    <property type="entry name" value="FEMO COFACTOR BIOSYNTHESIS PROTEIN NIFB-RELATED"/>
    <property type="match status" value="1"/>
</dbReference>
<protein>
    <submittedName>
        <fullName evidence="8">Cys-rich peptide radical SAM maturase</fullName>
    </submittedName>
</protein>
<dbReference type="SUPFAM" id="SSF102114">
    <property type="entry name" value="Radical SAM enzymes"/>
    <property type="match status" value="1"/>
</dbReference>
<dbReference type="Gene3D" id="3.20.20.70">
    <property type="entry name" value="Aldolase class I"/>
    <property type="match status" value="1"/>
</dbReference>
<dbReference type="SFLD" id="SFLDG01067">
    <property type="entry name" value="SPASM/twitch_domain_containing"/>
    <property type="match status" value="1"/>
</dbReference>
<sequence length="427" mass="49117">MKFKITSKKQDGTILVHTYDNITQDIFTDKGIPVYLDQDPRLQSFIKNKRKNKNSKYKNNENIGIRITLGFNCNFHCKYCLENYTLNEIDKKIIPIKKVDRIPLEEKVNNLINKLKNNIKNINHVAFWGGEPMVYLKTIKLLVPKLKELYPGIKISTISNGSLITKEVAQYLLDNNIGLTISHDGPTFSDYRDDKNPLEDPKILEGLKYFKEQAKEKGLNFSFNIVVTANNSDLSKLYPYFSKYFGEDVDIGFEGIVKLSTFSKDIVKTFNSDTKKILLNNIIAFGSTADNNHPYHSIRDYVTRLISKLVNKQLDENSCFIRNKNYAAIDMEGNLLVCHGSDKTYGTLDTLTTSKFPDEKLLFWKDRKKCKECPMLVSCLGDCIISSKEDNELSCDNFMLWHSGLFLAAWKLLFDSIITRIEPIKEE</sequence>
<proteinExistence type="predicted"/>
<name>A0A8S5U5J4_9CAUD</name>
<dbReference type="PROSITE" id="PS51918">
    <property type="entry name" value="RADICAL_SAM"/>
    <property type="match status" value="1"/>
</dbReference>
<dbReference type="GO" id="GO:0003824">
    <property type="term" value="F:catalytic activity"/>
    <property type="evidence" value="ECO:0007669"/>
    <property type="project" value="InterPro"/>
</dbReference>
<dbReference type="InterPro" id="IPR007197">
    <property type="entry name" value="rSAM"/>
</dbReference>
<dbReference type="InterPro" id="IPR058240">
    <property type="entry name" value="rSAM_sf"/>
</dbReference>
<dbReference type="PANTHER" id="PTHR43787:SF3">
    <property type="entry name" value="ARYLSULFATASE REGULATORY PROTEIN"/>
    <property type="match status" value="1"/>
</dbReference>
<keyword evidence="5" id="KW-0408">Iron</keyword>
<evidence type="ECO:0000256" key="4">
    <source>
        <dbReference type="ARBA" id="ARBA00022723"/>
    </source>
</evidence>